<feature type="region of interest" description="Disordered" evidence="11">
    <location>
        <begin position="1099"/>
        <end position="1197"/>
    </location>
</feature>
<reference evidence="20" key="1">
    <citation type="submission" date="2025-08" db="UniProtKB">
        <authorList>
            <consortium name="RefSeq"/>
        </authorList>
    </citation>
    <scope>IDENTIFICATION</scope>
    <source>
        <tissue evidence="20">Whole organism</tissue>
    </source>
</reference>
<dbReference type="GO" id="GO:0006357">
    <property type="term" value="P:regulation of transcription by RNA polymerase II"/>
    <property type="evidence" value="ECO:0007669"/>
    <property type="project" value="InterPro"/>
</dbReference>
<comment type="function">
    <text evidence="10">Component of the Mediator complex, a coactivator involved in the regulated transcription of nearly all RNA polymerase II-dependent genes. Mediator functions as a bridge to convey information from gene-specific regulatory proteins to the basal RNA polymerase II transcription machinery. Mediator is recruited to promoters by direct interactions with regulatory proteins and serves as a scaffold for the assembly of a functional preinitiation complex with RNA polymerase II and the general transcription factors.</text>
</comment>
<dbReference type="RefSeq" id="XP_026279197.1">
    <property type="nucleotide sequence ID" value="XM_026423412.2"/>
</dbReference>
<feature type="domain" description="Mediator of RNA polymerase II transcription subunit 14 RM5" evidence="17">
    <location>
        <begin position="704"/>
        <end position="795"/>
    </location>
</feature>
<evidence type="ECO:0000313" key="19">
    <source>
        <dbReference type="Proteomes" id="UP000504606"/>
    </source>
</evidence>
<keyword evidence="4" id="KW-0677">Repeat</keyword>
<evidence type="ECO:0000256" key="5">
    <source>
        <dbReference type="ARBA" id="ARBA00023015"/>
    </source>
</evidence>
<feature type="region of interest" description="Disordered" evidence="11">
    <location>
        <begin position="1006"/>
        <end position="1077"/>
    </location>
</feature>
<evidence type="ECO:0000259" key="12">
    <source>
        <dbReference type="Pfam" id="PF08638"/>
    </source>
</evidence>
<gene>
    <name evidence="20" type="primary">LOC113207055</name>
</gene>
<dbReference type="KEGG" id="foc:113207055"/>
<evidence type="ECO:0000259" key="16">
    <source>
        <dbReference type="Pfam" id="PF25065"/>
    </source>
</evidence>
<evidence type="ECO:0000256" key="11">
    <source>
        <dbReference type="SAM" id="MobiDB-lite"/>
    </source>
</evidence>
<feature type="compositionally biased region" description="Low complexity" evidence="11">
    <location>
        <begin position="1152"/>
        <end position="1162"/>
    </location>
</feature>
<evidence type="ECO:0000256" key="8">
    <source>
        <dbReference type="ARBA" id="ARBA00023242"/>
    </source>
</evidence>
<dbReference type="Pfam" id="PF25069">
    <property type="entry name" value="Med14_C"/>
    <property type="match status" value="1"/>
</dbReference>
<comment type="similarity">
    <text evidence="2 10">Belongs to the Mediator complex subunit 14 family.</text>
</comment>
<feature type="domain" description="Mediator of RNA polymerase II transcription subunit 14 RM6" evidence="15">
    <location>
        <begin position="833"/>
        <end position="897"/>
    </location>
</feature>
<dbReference type="PANTHER" id="PTHR12809:SF2">
    <property type="entry name" value="MEDIATOR OF RNA POLYMERASE II TRANSCRIPTION SUBUNIT 14"/>
    <property type="match status" value="1"/>
</dbReference>
<dbReference type="Pfam" id="PF22983">
    <property type="entry name" value="RM8_Med14"/>
    <property type="match status" value="1"/>
</dbReference>
<name>A0A6J1SDT5_FRAOC</name>
<evidence type="ECO:0000256" key="4">
    <source>
        <dbReference type="ARBA" id="ARBA00022737"/>
    </source>
</evidence>
<dbReference type="InterPro" id="IPR013947">
    <property type="entry name" value="Mediator_Med14"/>
</dbReference>
<dbReference type="InterPro" id="IPR055114">
    <property type="entry name" value="Med14_RM6"/>
</dbReference>
<dbReference type="GO" id="GO:0003712">
    <property type="term" value="F:transcription coregulator activity"/>
    <property type="evidence" value="ECO:0007669"/>
    <property type="project" value="UniProtKB-UniRule"/>
</dbReference>
<feature type="compositionally biased region" description="Polar residues" evidence="11">
    <location>
        <begin position="1021"/>
        <end position="1032"/>
    </location>
</feature>
<feature type="compositionally biased region" description="Gly residues" evidence="11">
    <location>
        <begin position="1178"/>
        <end position="1188"/>
    </location>
</feature>
<dbReference type="OrthoDB" id="205099at2759"/>
<keyword evidence="7 10" id="KW-0804">Transcription</keyword>
<feature type="region of interest" description="Disordered" evidence="11">
    <location>
        <begin position="1"/>
        <end position="48"/>
    </location>
</feature>
<dbReference type="Pfam" id="PF22981">
    <property type="entry name" value="RM2_Med14"/>
    <property type="match status" value="1"/>
</dbReference>
<evidence type="ECO:0000259" key="15">
    <source>
        <dbReference type="Pfam" id="PF22984"/>
    </source>
</evidence>
<sequence>MSPVPLEGQQLLQQQPQQHQQLQQLLQQVPQQQMQSPQPQPQPPLLHEEPLHQPEHEQVLFPHTLSEGQRGGTVSLATLIDFIVQRTYHELTVLAELLPKKTDMERKIEIYNFAARTRQLFVRLLALVKWASSVSKVEKSAHVMAFLDKQSLLFVDTADMLAKMARETLVNACLPDFHIPAAVEILTTGTFGRLPQCIRDRIVPQEPITTTEKANTLLRLNQVIQHRLVTSNVFPQMKNVTIEGGRATFHVKHEFKVSLTVMGDGPNIPWRLLDVEILVENKEIGGGQPLVHPLQVEYVQDLIQARLADNPNSLNEVYNILHFFAQSLQLEILYSQVIRLKKDRLGEYVQVHSYEPGHHLTLSYWVEQSKKEPHPELGYKFSIQVNERDSAKPLTVVHHPHLGHSEAEIAEIAEKAIHSAELSLERLLAHTIHIRTRACLTELKSEIQSLLPGVECTVSGVPTILYVPLLRPCQRAEQMLITIDTYTGIIQCCVPQYETSLTEGIEVALNGDRSKLPTLLSELRFWVMKRRCEKSLMHLPVTVKDYLPLLSLQESPLASRLGRHHMLIQFNHHQTFILIIDLQENKGSSLDITCAFYLASVRAVSIQEEEQSSEDTDNEMPKPYLKVLTLIELDTFVATHGPCTSVDESQSFGKRKKHFNTDRESHLRSKHPAYFIPELAHVVSMCEERIPFINLCHELTRRGIPHQGIQVEAEGNGLVLRILTFPPPNRVSPTDPYYVALLQRLLSVSVRSSTRNQGRVWILELVFAGSPLQSTHPKEQGNRHPVFLHYDILSEEDISKTIDLLLADWTYITQLYMLAEELSEGLKCSKYHLADICSIKSYNYLHFIIAYGPNKEAIVTIGWDTEKNAFCLLFGISGKAIAAHTLVRPQLEAFLNQNRSSVVLVQILQETYEPLASLSKLSSVAQFGVIGTRPAIPIQTWNMAAQTPTTLHLIYKGTFSIEVRIKGGNCVSLRDGVYSSFGSSSVPDLIAAQGLKNYLSKYAVDNSPSGSQTHSSDDDNQPSPATFDSEANSHGLGRGPNSPANPKDGLRFHAPLTPPLGSNPHTPASPHMSNIQSNQHQQNFGLSPAASFNLASPPAMSASPGVGLMSANSPNPLSLPSPLQMPSASPQPSMIGHSPASSFMAGHPDGSPFPSMASPAASNWPNSPATPRSSPGRSGPGLSPGSGVQGEQQQPRPNTLRSWAALPTVMTYHSLELLCSPSPLPPAAPNLPPPQVPHGTPDLCPLERFLGSVFMRRQMHRFIQSEEMLTDLRTAEPGFKTECLQCRLILNPYHSLTIHLKVAPLPEYKDQLSIDEMQIIEKFFEMRVACPPYKPNSLLGLARILCTPLFVLKDFIQIMKFDLMPNLAQQANFKWSVQLCLRVPPASVAPIVPTGQPGVLLFRNKIVCFIQLSRICVGPGEGASVVLPLMYDVALRNTQVAEKREPGPALAVAAANIQLKRFAEYSASSHVGQESMLLLAVRDLLMNLNLPTDMSQVAGMVVGPNSCHSPAGMMHSPLGMGGMGMHGHGMGMHGHGMGMGPGGMHMGPGMGHMGGMGPMGGMMGPMGSGMGMGMGPGMGHMGGMGGMGPGGMGGPMGMSSGMGMMPGPGHGAMGGQVGPMGPGGGMCGPYGGPMGGQMGSPMGGMGGPHGSPMGGPMGPMAGGMGGPMGGHMGGMGPGGHMSQHGMMGP</sequence>
<dbReference type="InterPro" id="IPR056879">
    <property type="entry name" value="RM3_Med14"/>
</dbReference>
<dbReference type="InterPro" id="IPR055122">
    <property type="entry name" value="Med14_N"/>
</dbReference>
<evidence type="ECO:0000256" key="2">
    <source>
        <dbReference type="ARBA" id="ARBA00007813"/>
    </source>
</evidence>
<evidence type="ECO:0000313" key="20">
    <source>
        <dbReference type="RefSeq" id="XP_026279197.1"/>
    </source>
</evidence>
<protein>
    <recommendedName>
        <fullName evidence="3 10">Mediator of RNA polymerase II transcription subunit 14</fullName>
    </recommendedName>
    <alternativeName>
        <fullName evidence="9 10">Mediator complex subunit 14</fullName>
    </alternativeName>
</protein>
<evidence type="ECO:0000259" key="14">
    <source>
        <dbReference type="Pfam" id="PF22983"/>
    </source>
</evidence>
<dbReference type="GeneID" id="113207055"/>
<evidence type="ECO:0000256" key="6">
    <source>
        <dbReference type="ARBA" id="ARBA00023159"/>
    </source>
</evidence>
<keyword evidence="8 10" id="KW-0539">Nucleus</keyword>
<organism evidence="19 20">
    <name type="scientific">Frankliniella occidentalis</name>
    <name type="common">Western flower thrips</name>
    <name type="synonym">Euthrips occidentalis</name>
    <dbReference type="NCBI Taxonomy" id="133901"/>
    <lineage>
        <taxon>Eukaryota</taxon>
        <taxon>Metazoa</taxon>
        <taxon>Ecdysozoa</taxon>
        <taxon>Arthropoda</taxon>
        <taxon>Hexapoda</taxon>
        <taxon>Insecta</taxon>
        <taxon>Pterygota</taxon>
        <taxon>Neoptera</taxon>
        <taxon>Paraneoptera</taxon>
        <taxon>Thysanoptera</taxon>
        <taxon>Terebrantia</taxon>
        <taxon>Thripoidea</taxon>
        <taxon>Thripidae</taxon>
        <taxon>Frankliniella</taxon>
    </lineage>
</organism>
<dbReference type="Pfam" id="PF08638">
    <property type="entry name" value="Med14"/>
    <property type="match status" value="1"/>
</dbReference>
<dbReference type="PANTHER" id="PTHR12809">
    <property type="entry name" value="MEDIATOR COMPLEX SUBUNIT"/>
    <property type="match status" value="1"/>
</dbReference>
<evidence type="ECO:0000259" key="13">
    <source>
        <dbReference type="Pfam" id="PF22981"/>
    </source>
</evidence>
<feature type="domain" description="Mediator of RNA polymerase II transcription subunit 14 C-terminal" evidence="18">
    <location>
        <begin position="1345"/>
        <end position="1491"/>
    </location>
</feature>
<dbReference type="InterPro" id="IPR055107">
    <property type="entry name" value="Med14_RM8"/>
</dbReference>
<keyword evidence="6 10" id="KW-0010">Activator</keyword>
<keyword evidence="5 10" id="KW-0805">Transcription regulation</keyword>
<evidence type="ECO:0000256" key="9">
    <source>
        <dbReference type="ARBA" id="ARBA00032007"/>
    </source>
</evidence>
<dbReference type="GO" id="GO:0016592">
    <property type="term" value="C:mediator complex"/>
    <property type="evidence" value="ECO:0007669"/>
    <property type="project" value="UniProtKB-UniRule"/>
</dbReference>
<dbReference type="Pfam" id="PF22984">
    <property type="entry name" value="RM6_Med14"/>
    <property type="match status" value="1"/>
</dbReference>
<feature type="compositionally biased region" description="Low complexity" evidence="11">
    <location>
        <begin position="1"/>
        <end position="37"/>
    </location>
</feature>
<feature type="domain" description="Mediator complex subunit MED14 N-terminal" evidence="12">
    <location>
        <begin position="73"/>
        <end position="262"/>
    </location>
</feature>
<dbReference type="Proteomes" id="UP000504606">
    <property type="component" value="Unplaced"/>
</dbReference>
<evidence type="ECO:0000256" key="7">
    <source>
        <dbReference type="ARBA" id="ARBA00023163"/>
    </source>
</evidence>
<dbReference type="InterPro" id="IPR056878">
    <property type="entry name" value="RM5_Med14"/>
</dbReference>
<keyword evidence="19" id="KW-1185">Reference proteome</keyword>
<feature type="domain" description="Mediator of RNA polymerase II transcription subunit 14 RM2" evidence="13">
    <location>
        <begin position="342"/>
        <end position="419"/>
    </location>
</feature>
<feature type="compositionally biased region" description="Low complexity" evidence="11">
    <location>
        <begin position="1108"/>
        <end position="1133"/>
    </location>
</feature>
<evidence type="ECO:0000256" key="10">
    <source>
        <dbReference type="RuleBase" id="RU365082"/>
    </source>
</evidence>
<feature type="compositionally biased region" description="Polar residues" evidence="11">
    <location>
        <begin position="1063"/>
        <end position="1077"/>
    </location>
</feature>
<evidence type="ECO:0000256" key="3">
    <source>
        <dbReference type="ARBA" id="ARBA00019619"/>
    </source>
</evidence>
<proteinExistence type="inferred from homology"/>
<accession>A0A6J1SDT5</accession>
<dbReference type="InterPro" id="IPR055113">
    <property type="entry name" value="Med14_RM2"/>
</dbReference>
<evidence type="ECO:0000256" key="1">
    <source>
        <dbReference type="ARBA" id="ARBA00004123"/>
    </source>
</evidence>
<comment type="subcellular location">
    <subcellularLocation>
        <location evidence="1 10">Nucleus</location>
    </subcellularLocation>
</comment>
<dbReference type="GO" id="GO:0070847">
    <property type="term" value="C:core mediator complex"/>
    <property type="evidence" value="ECO:0007669"/>
    <property type="project" value="TreeGrafter"/>
</dbReference>
<feature type="domain" description="Mediator of RNA polymerase II transcription subunit 14 RM3" evidence="16">
    <location>
        <begin position="425"/>
        <end position="532"/>
    </location>
</feature>
<feature type="domain" description="Mediator of RNA polymerase II transcription subunit 14 RM8" evidence="14">
    <location>
        <begin position="1259"/>
        <end position="1329"/>
    </location>
</feature>
<evidence type="ECO:0000259" key="18">
    <source>
        <dbReference type="Pfam" id="PF25069"/>
    </source>
</evidence>
<comment type="subunit">
    <text evidence="10">Component of the Mediator complex.</text>
</comment>
<dbReference type="Pfam" id="PF25065">
    <property type="entry name" value="RM3_Med14"/>
    <property type="match status" value="1"/>
</dbReference>
<dbReference type="InterPro" id="IPR056877">
    <property type="entry name" value="Med14_C"/>
</dbReference>
<evidence type="ECO:0000259" key="17">
    <source>
        <dbReference type="Pfam" id="PF25067"/>
    </source>
</evidence>
<dbReference type="Pfam" id="PF25067">
    <property type="entry name" value="RM5_Med14"/>
    <property type="match status" value="1"/>
</dbReference>